<evidence type="ECO:0000256" key="4">
    <source>
        <dbReference type="ARBA" id="ARBA00022723"/>
    </source>
</evidence>
<dbReference type="PANTHER" id="PTHR14202">
    <property type="entry name" value="60 KDA RIBONUCLEOPROTEIN SSA/RO"/>
    <property type="match status" value="1"/>
</dbReference>
<dbReference type="InterPro" id="IPR037214">
    <property type="entry name" value="TROVE_dom_sf"/>
</dbReference>
<dbReference type="PROSITE" id="PS50988">
    <property type="entry name" value="TROVE"/>
    <property type="match status" value="1"/>
</dbReference>
<evidence type="ECO:0000256" key="2">
    <source>
        <dbReference type="ARBA" id="ARBA00007814"/>
    </source>
</evidence>
<gene>
    <name evidence="8" type="ORF">J2Z75_001385</name>
</gene>
<protein>
    <submittedName>
        <fullName evidence="8">60 kDa SS-A/Ro ribonucleoprotein</fullName>
    </submittedName>
</protein>
<dbReference type="GO" id="GO:1990904">
    <property type="term" value="C:ribonucleoprotein complex"/>
    <property type="evidence" value="ECO:0007669"/>
    <property type="project" value="UniProtKB-KW"/>
</dbReference>
<comment type="subcellular location">
    <subcellularLocation>
        <location evidence="1">Cytoplasm</location>
    </subcellularLocation>
</comment>
<dbReference type="InterPro" id="IPR008858">
    <property type="entry name" value="TROVE_dom"/>
</dbReference>
<evidence type="ECO:0000259" key="7">
    <source>
        <dbReference type="PROSITE" id="PS50988"/>
    </source>
</evidence>
<accession>A0ABS4EIX8</accession>
<evidence type="ECO:0000256" key="1">
    <source>
        <dbReference type="ARBA" id="ARBA00004496"/>
    </source>
</evidence>
<dbReference type="InterPro" id="IPR036465">
    <property type="entry name" value="vWFA_dom_sf"/>
</dbReference>
<keyword evidence="3" id="KW-0963">Cytoplasm</keyword>
<organism evidence="8 9">
    <name type="scientific">Rhizobium herbae</name>
    <dbReference type="NCBI Taxonomy" id="508661"/>
    <lineage>
        <taxon>Bacteria</taxon>
        <taxon>Pseudomonadati</taxon>
        <taxon>Pseudomonadota</taxon>
        <taxon>Alphaproteobacteria</taxon>
        <taxon>Hyphomicrobiales</taxon>
        <taxon>Rhizobiaceae</taxon>
        <taxon>Rhizobium/Agrobacterium group</taxon>
        <taxon>Rhizobium</taxon>
    </lineage>
</organism>
<keyword evidence="9" id="KW-1185">Reference proteome</keyword>
<proteinExistence type="inferred from homology"/>
<feature type="domain" description="TROVE" evidence="7">
    <location>
        <begin position="28"/>
        <end position="333"/>
    </location>
</feature>
<dbReference type="Pfam" id="PF25045">
    <property type="entry name" value="vWA_Ro60"/>
    <property type="match status" value="1"/>
</dbReference>
<dbReference type="InterPro" id="IPR056800">
    <property type="entry name" value="vWA_Ro60"/>
</dbReference>
<comment type="caution">
    <text evidence="8">The sequence shown here is derived from an EMBL/GenBank/DDBJ whole genome shotgun (WGS) entry which is preliminary data.</text>
</comment>
<evidence type="ECO:0000313" key="8">
    <source>
        <dbReference type="EMBL" id="MBP1857889.1"/>
    </source>
</evidence>
<evidence type="ECO:0000313" key="9">
    <source>
        <dbReference type="Proteomes" id="UP000823786"/>
    </source>
</evidence>
<dbReference type="SUPFAM" id="SSF53300">
    <property type="entry name" value="vWA-like"/>
    <property type="match status" value="1"/>
</dbReference>
<keyword evidence="5" id="KW-0694">RNA-binding</keyword>
<dbReference type="SUPFAM" id="SSF140864">
    <property type="entry name" value="TROVE domain-like"/>
    <property type="match status" value="1"/>
</dbReference>
<dbReference type="Proteomes" id="UP000823786">
    <property type="component" value="Unassembled WGS sequence"/>
</dbReference>
<evidence type="ECO:0000256" key="5">
    <source>
        <dbReference type="ARBA" id="ARBA00022884"/>
    </source>
</evidence>
<dbReference type="EMBL" id="JAGGJV010000002">
    <property type="protein sequence ID" value="MBP1857889.1"/>
    <property type="molecule type" value="Genomic_DNA"/>
</dbReference>
<reference evidence="8 9" key="1">
    <citation type="submission" date="2021-03" db="EMBL/GenBank/DDBJ databases">
        <title>Genomic Encyclopedia of Type Strains, Phase IV (KMG-IV): sequencing the most valuable type-strain genomes for metagenomic binning, comparative biology and taxonomic classification.</title>
        <authorList>
            <person name="Goeker M."/>
        </authorList>
    </citation>
    <scope>NUCLEOTIDE SEQUENCE [LARGE SCALE GENOMIC DNA]</scope>
    <source>
        <strain evidence="8 9">DSM 26427</strain>
    </source>
</reference>
<keyword evidence="6 8" id="KW-0687">Ribonucleoprotein</keyword>
<dbReference type="Gene3D" id="3.40.50.410">
    <property type="entry name" value="von Willebrand factor, type A domain"/>
    <property type="match status" value="1"/>
</dbReference>
<dbReference type="PANTHER" id="PTHR14202:SF0">
    <property type="entry name" value="RNA-BINDING PROTEIN RO60"/>
    <property type="match status" value="1"/>
</dbReference>
<evidence type="ECO:0000256" key="6">
    <source>
        <dbReference type="ARBA" id="ARBA00023274"/>
    </source>
</evidence>
<evidence type="ECO:0000256" key="3">
    <source>
        <dbReference type="ARBA" id="ARBA00022490"/>
    </source>
</evidence>
<sequence length="526" mass="57005">MNQPRGAVMVNKAIFKTYLGKLLPGTDTKNHEAAPAYKLMPREALAQYAVTGTFNGTFYADGAEQLEAVKALALQVEPEFLAKVAVHAAEKGHMKHMPVTLLAMLSGLQSDAFARAFPRAVKSGKMLRGFVQVMRSGATGRKSLGTRPKKLVQAWLERASTEQILRAMVGNDPSLADVIRMVHPKPASEERKALYAWAIGKPHDYAALPDLVKALEAFRRDQTLPVPAVPFQMLTSLPLTREHWVEIAEKGGWQMVRQNLNTFARNGVFEVEGFAEMLAARLADPDEVRKAKVFPYQLMMAWKMVDGQVPDVVRDALQDAMDVAISNVPSLAGNVVLCPDVSGSMGSPVTGYRKGATSSVRCIDVAGLMTAAFLQRNPKARVLPFENDVVNVKLNRRDSVMTNAAKLAAVGGGGTNCSAPLRRLANESAKVDLVVFISDNQSWMDAGKSGTPTAVMTEWARIKRINPAAKLVCLDIQPYATTQAPTRDDVLNIGGFSDAVYGVITSFAANANGADGWVKTIEAIEL</sequence>
<name>A0ABS4EIX8_9HYPH</name>
<dbReference type="InterPro" id="IPR040322">
    <property type="entry name" value="TROVE2"/>
</dbReference>
<keyword evidence="4" id="KW-0479">Metal-binding</keyword>
<comment type="similarity">
    <text evidence="2">Belongs to the Ro 60 kDa family.</text>
</comment>